<evidence type="ECO:0000256" key="2">
    <source>
        <dbReference type="ARBA" id="ARBA00022692"/>
    </source>
</evidence>
<evidence type="ECO:0000313" key="7">
    <source>
        <dbReference type="Proteomes" id="UP000799437"/>
    </source>
</evidence>
<keyword evidence="3" id="KW-1133">Transmembrane helix</keyword>
<feature type="region of interest" description="Disordered" evidence="5">
    <location>
        <begin position="1"/>
        <end position="67"/>
    </location>
</feature>
<dbReference type="AlphaFoldDB" id="A0A6A6W9C7"/>
<proteinExistence type="predicted"/>
<evidence type="ECO:0000256" key="3">
    <source>
        <dbReference type="ARBA" id="ARBA00022989"/>
    </source>
</evidence>
<organism evidence="6 7">
    <name type="scientific">Pseudovirgaria hyperparasitica</name>
    <dbReference type="NCBI Taxonomy" id="470096"/>
    <lineage>
        <taxon>Eukaryota</taxon>
        <taxon>Fungi</taxon>
        <taxon>Dikarya</taxon>
        <taxon>Ascomycota</taxon>
        <taxon>Pezizomycotina</taxon>
        <taxon>Dothideomycetes</taxon>
        <taxon>Dothideomycetes incertae sedis</taxon>
        <taxon>Acrospermales</taxon>
        <taxon>Acrospermaceae</taxon>
        <taxon>Pseudovirgaria</taxon>
    </lineage>
</organism>
<keyword evidence="7" id="KW-1185">Reference proteome</keyword>
<dbReference type="Proteomes" id="UP000799437">
    <property type="component" value="Unassembled WGS sequence"/>
</dbReference>
<keyword evidence="4" id="KW-0472">Membrane</keyword>
<comment type="subcellular location">
    <subcellularLocation>
        <location evidence="1">Membrane</location>
    </subcellularLocation>
</comment>
<feature type="compositionally biased region" description="Pro residues" evidence="5">
    <location>
        <begin position="1"/>
        <end position="27"/>
    </location>
</feature>
<dbReference type="CDD" id="cd12910">
    <property type="entry name" value="SPRY_SSH4_like"/>
    <property type="match status" value="1"/>
</dbReference>
<dbReference type="Gene3D" id="2.60.120.920">
    <property type="match status" value="1"/>
</dbReference>
<accession>A0A6A6W9C7</accession>
<dbReference type="EMBL" id="ML996571">
    <property type="protein sequence ID" value="KAF2758624.1"/>
    <property type="molecule type" value="Genomic_DNA"/>
</dbReference>
<protein>
    <recommendedName>
        <fullName evidence="8">SPRY domain-containing protein</fullName>
    </recommendedName>
</protein>
<evidence type="ECO:0000256" key="4">
    <source>
        <dbReference type="ARBA" id="ARBA00023136"/>
    </source>
</evidence>
<reference evidence="6" key="1">
    <citation type="journal article" date="2020" name="Stud. Mycol.">
        <title>101 Dothideomycetes genomes: a test case for predicting lifestyles and emergence of pathogens.</title>
        <authorList>
            <person name="Haridas S."/>
            <person name="Albert R."/>
            <person name="Binder M."/>
            <person name="Bloem J."/>
            <person name="Labutti K."/>
            <person name="Salamov A."/>
            <person name="Andreopoulos B."/>
            <person name="Baker S."/>
            <person name="Barry K."/>
            <person name="Bills G."/>
            <person name="Bluhm B."/>
            <person name="Cannon C."/>
            <person name="Castanera R."/>
            <person name="Culley D."/>
            <person name="Daum C."/>
            <person name="Ezra D."/>
            <person name="Gonzalez J."/>
            <person name="Henrissat B."/>
            <person name="Kuo A."/>
            <person name="Liang C."/>
            <person name="Lipzen A."/>
            <person name="Lutzoni F."/>
            <person name="Magnuson J."/>
            <person name="Mondo S."/>
            <person name="Nolan M."/>
            <person name="Ohm R."/>
            <person name="Pangilinan J."/>
            <person name="Park H.-J."/>
            <person name="Ramirez L."/>
            <person name="Alfaro M."/>
            <person name="Sun H."/>
            <person name="Tritt A."/>
            <person name="Yoshinaga Y."/>
            <person name="Zwiers L.-H."/>
            <person name="Turgeon B."/>
            <person name="Goodwin S."/>
            <person name="Spatafora J."/>
            <person name="Crous P."/>
            <person name="Grigoriev I."/>
        </authorList>
    </citation>
    <scope>NUCLEOTIDE SEQUENCE</scope>
    <source>
        <strain evidence="6">CBS 121739</strain>
    </source>
</reference>
<gene>
    <name evidence="6" type="ORF">EJ05DRAFT_475932</name>
</gene>
<dbReference type="GeneID" id="54484973"/>
<dbReference type="InterPro" id="IPR043136">
    <property type="entry name" value="B30.2/SPRY_sf"/>
</dbReference>
<evidence type="ECO:0000256" key="1">
    <source>
        <dbReference type="ARBA" id="ARBA00004370"/>
    </source>
</evidence>
<dbReference type="GO" id="GO:0016020">
    <property type="term" value="C:membrane"/>
    <property type="evidence" value="ECO:0007669"/>
    <property type="project" value="UniProtKB-SubCell"/>
</dbReference>
<dbReference type="OrthoDB" id="25503at2759"/>
<evidence type="ECO:0000256" key="5">
    <source>
        <dbReference type="SAM" id="MobiDB-lite"/>
    </source>
</evidence>
<dbReference type="RefSeq" id="XP_033601075.1">
    <property type="nucleotide sequence ID" value="XM_033743919.1"/>
</dbReference>
<name>A0A6A6W9C7_9PEZI</name>
<keyword evidence="2" id="KW-0812">Transmembrane</keyword>
<dbReference type="InterPro" id="IPR035780">
    <property type="entry name" value="SPRY_Ssh4-like"/>
</dbReference>
<evidence type="ECO:0008006" key="8">
    <source>
        <dbReference type="Google" id="ProtNLM"/>
    </source>
</evidence>
<sequence length="368" mass="39876">MSSFHPPPGPPPGQQSYQPPPGPPPSQKLPAYETQSPPYPHNWTIIPDTSELPPPPSLSYEVSPAANASPGDAYRGAQWCLKNRLWAPRPLTAEQREEVQAGSLRLIKQNPYLGDVLENGRPGTYSCRTHASCADSILLTHLPAYSALHDSPSVTGRSKTIYFEIRPLVLGRDGQSNQYSGPQHEVTKSEKHGIKNFSRLFSRSSNKQKEVSSSGPSNMVQNTDSGIAIGYCAPPYPPFRLPGWHRGSLAVHSDDGHQYINNDEGGSDFTTPFYDAQVVGIGMTFSLPRKPPTYEGGSQNPLDIEVFFTRDGVKTGGWDGNAELDSKSAEGAVGLKGECDLFPVVGVFGGVDFSVVLDPSGWVYTPPE</sequence>
<evidence type="ECO:0000313" key="6">
    <source>
        <dbReference type="EMBL" id="KAF2758624.1"/>
    </source>
</evidence>